<comment type="similarity">
    <text evidence="2 5">Belongs to the glucose-6-phosphate 1-epimerase family.</text>
</comment>
<feature type="active site" evidence="6">
    <location>
        <position position="212"/>
    </location>
</feature>
<evidence type="ECO:0000256" key="1">
    <source>
        <dbReference type="ARBA" id="ARBA00001096"/>
    </source>
</evidence>
<feature type="binding site" evidence="7">
    <location>
        <position position="136"/>
    </location>
    <ligand>
        <name>substrate</name>
    </ligand>
</feature>
<dbReference type="InterPro" id="IPR008183">
    <property type="entry name" value="Aldose_1/G6P_1-epimerase"/>
</dbReference>
<dbReference type="EC" id="5.1.3.15" evidence="3 5"/>
<evidence type="ECO:0000256" key="6">
    <source>
        <dbReference type="PIRSR" id="PIRSR016020-1"/>
    </source>
</evidence>
<dbReference type="AlphaFoldDB" id="A0A9P9IW86"/>
<dbReference type="CDD" id="cd09020">
    <property type="entry name" value="D-hex-6-P-epi_like"/>
    <property type="match status" value="1"/>
</dbReference>
<evidence type="ECO:0000256" key="3">
    <source>
        <dbReference type="ARBA" id="ARBA00012083"/>
    </source>
</evidence>
<dbReference type="InterPro" id="IPR014718">
    <property type="entry name" value="GH-type_carb-bd"/>
</dbReference>
<dbReference type="GO" id="GO:0005737">
    <property type="term" value="C:cytoplasm"/>
    <property type="evidence" value="ECO:0007669"/>
    <property type="project" value="TreeGrafter"/>
</dbReference>
<evidence type="ECO:0000256" key="8">
    <source>
        <dbReference type="SAM" id="MobiDB-lite"/>
    </source>
</evidence>
<dbReference type="InterPro" id="IPR011013">
    <property type="entry name" value="Gal_mutarotase_sf_dom"/>
</dbReference>
<dbReference type="GO" id="GO:0047938">
    <property type="term" value="F:glucose-6-phosphate 1-epimerase activity"/>
    <property type="evidence" value="ECO:0007669"/>
    <property type="project" value="UniProtKB-UniRule"/>
</dbReference>
<proteinExistence type="inferred from homology"/>
<dbReference type="PANTHER" id="PTHR11122">
    <property type="entry name" value="APOSPORY-ASSOCIATED PROTEIN C-RELATED"/>
    <property type="match status" value="1"/>
</dbReference>
<feature type="active site" evidence="6">
    <location>
        <position position="318"/>
    </location>
</feature>
<organism evidence="9 10">
    <name type="scientific">Dactylonectria estremocensis</name>
    <dbReference type="NCBI Taxonomy" id="1079267"/>
    <lineage>
        <taxon>Eukaryota</taxon>
        <taxon>Fungi</taxon>
        <taxon>Dikarya</taxon>
        <taxon>Ascomycota</taxon>
        <taxon>Pezizomycotina</taxon>
        <taxon>Sordariomycetes</taxon>
        <taxon>Hypocreomycetidae</taxon>
        <taxon>Hypocreales</taxon>
        <taxon>Nectriaceae</taxon>
        <taxon>Dactylonectria</taxon>
    </lineage>
</organism>
<gene>
    <name evidence="9" type="ORF">B0J13DRAFT_641880</name>
</gene>
<evidence type="ECO:0000256" key="7">
    <source>
        <dbReference type="PIRSR" id="PIRSR016020-2"/>
    </source>
</evidence>
<accession>A0A9P9IW86</accession>
<evidence type="ECO:0000313" key="9">
    <source>
        <dbReference type="EMBL" id="KAH7133295.1"/>
    </source>
</evidence>
<dbReference type="Proteomes" id="UP000717696">
    <property type="component" value="Unassembled WGS sequence"/>
</dbReference>
<dbReference type="PANTHER" id="PTHR11122:SF13">
    <property type="entry name" value="GLUCOSE-6-PHOSPHATE 1-EPIMERASE"/>
    <property type="match status" value="1"/>
</dbReference>
<evidence type="ECO:0000256" key="2">
    <source>
        <dbReference type="ARBA" id="ARBA00005866"/>
    </source>
</evidence>
<comment type="catalytic activity">
    <reaction evidence="1">
        <text>alpha-D-glucose 6-phosphate = beta-D-glucose 6-phosphate</text>
        <dbReference type="Rhea" id="RHEA:16249"/>
        <dbReference type="ChEBI" id="CHEBI:58225"/>
        <dbReference type="ChEBI" id="CHEBI:58247"/>
        <dbReference type="EC" id="5.1.3.15"/>
    </reaction>
</comment>
<name>A0A9P9IW86_9HYPO</name>
<sequence>MVDRPNKPSALASTPAAPPQPTVDITHDHSRVSATLTTGESVEVLLHGATVISWKDADGREKLWLSETAALDGSAPVRGGIPIVFPVRPVYPNILSLSIPPIFPMKHPHPNFLFQVFGTDPDHEATSKLPQHGLARNSRWEFLGRSTSEGSSSSIKLDFGLSSENLADSVKASWPYKFNLIYSVSLDPESLSTSLVVTNDGDVPFDFQTLLHTYFKIDDISSTEVLGLEDSEYIDKLADQAVVTQSGGISFAAETDRIYTPVKGPKHPVVISTAGKPLFRIVRDNLDQVVVWNPWVDKAAATKDFNPKDGWKNMVCVEPGSVKGWQKLEVGDAFEAAQSITLA</sequence>
<keyword evidence="4 5" id="KW-0413">Isomerase</keyword>
<feature type="binding site" evidence="7">
    <location>
        <position position="78"/>
    </location>
    <ligand>
        <name>substrate</name>
    </ligand>
</feature>
<dbReference type="GO" id="GO:0005975">
    <property type="term" value="P:carbohydrate metabolic process"/>
    <property type="evidence" value="ECO:0007669"/>
    <property type="project" value="InterPro"/>
</dbReference>
<dbReference type="SUPFAM" id="SSF74650">
    <property type="entry name" value="Galactose mutarotase-like"/>
    <property type="match status" value="1"/>
</dbReference>
<evidence type="ECO:0000313" key="10">
    <source>
        <dbReference type="Proteomes" id="UP000717696"/>
    </source>
</evidence>
<protein>
    <recommendedName>
        <fullName evidence="3 5">Glucose-6-phosphate 1-epimerase</fullName>
        <ecNumber evidence="3 5">5.1.3.15</ecNumber>
    </recommendedName>
</protein>
<comment type="function">
    <text evidence="5">Catalyzes the interconversion between the alpha and beta anomers from at least three hexose 6-phosphate sugars (Glc6P, Gal6P, and Man6P).</text>
</comment>
<reference evidence="9" key="1">
    <citation type="journal article" date="2021" name="Nat. Commun.">
        <title>Genetic determinants of endophytism in the Arabidopsis root mycobiome.</title>
        <authorList>
            <person name="Mesny F."/>
            <person name="Miyauchi S."/>
            <person name="Thiergart T."/>
            <person name="Pickel B."/>
            <person name="Atanasova L."/>
            <person name="Karlsson M."/>
            <person name="Huettel B."/>
            <person name="Barry K.W."/>
            <person name="Haridas S."/>
            <person name="Chen C."/>
            <person name="Bauer D."/>
            <person name="Andreopoulos W."/>
            <person name="Pangilinan J."/>
            <person name="LaButti K."/>
            <person name="Riley R."/>
            <person name="Lipzen A."/>
            <person name="Clum A."/>
            <person name="Drula E."/>
            <person name="Henrissat B."/>
            <person name="Kohler A."/>
            <person name="Grigoriev I.V."/>
            <person name="Martin F.M."/>
            <person name="Hacquard S."/>
        </authorList>
    </citation>
    <scope>NUCLEOTIDE SEQUENCE</scope>
    <source>
        <strain evidence="9">MPI-CAGE-AT-0021</strain>
    </source>
</reference>
<feature type="binding site" evidence="7">
    <location>
        <position position="131"/>
    </location>
    <ligand>
        <name>substrate</name>
    </ligand>
</feature>
<dbReference type="EMBL" id="JAGMUU010000018">
    <property type="protein sequence ID" value="KAH7133295.1"/>
    <property type="molecule type" value="Genomic_DNA"/>
</dbReference>
<dbReference type="Pfam" id="PF01263">
    <property type="entry name" value="Aldose_epim"/>
    <property type="match status" value="2"/>
</dbReference>
<dbReference type="Gene3D" id="2.70.98.10">
    <property type="match status" value="1"/>
</dbReference>
<dbReference type="InterPro" id="IPR025532">
    <property type="entry name" value="G6P_1-epimerase"/>
</dbReference>
<keyword evidence="10" id="KW-1185">Reference proteome</keyword>
<evidence type="ECO:0000256" key="5">
    <source>
        <dbReference type="PIRNR" id="PIRNR016020"/>
    </source>
</evidence>
<evidence type="ECO:0000256" key="4">
    <source>
        <dbReference type="ARBA" id="ARBA00023235"/>
    </source>
</evidence>
<feature type="region of interest" description="Disordered" evidence="8">
    <location>
        <begin position="1"/>
        <end position="25"/>
    </location>
</feature>
<dbReference type="PIRSF" id="PIRSF016020">
    <property type="entry name" value="PHexose_mutarotase"/>
    <property type="match status" value="1"/>
</dbReference>
<comment type="caution">
    <text evidence="9">The sequence shown here is derived from an EMBL/GenBank/DDBJ whole genome shotgun (WGS) entry which is preliminary data.</text>
</comment>
<dbReference type="OrthoDB" id="1659429at2759"/>
<dbReference type="GO" id="GO:0030246">
    <property type="term" value="F:carbohydrate binding"/>
    <property type="evidence" value="ECO:0007669"/>
    <property type="project" value="UniProtKB-UniRule"/>
</dbReference>